<dbReference type="GO" id="GO:0003677">
    <property type="term" value="F:DNA binding"/>
    <property type="evidence" value="ECO:0007669"/>
    <property type="project" value="UniProtKB-KW"/>
</dbReference>
<sequence length="450" mass="51484">MPYVIQRADKDGKPRYTGMYRTKDGPYRSAGTYDDHRRAYEVAEQEEQHIHSLLQETSPADKARMTFLEFGETRFFPRHRASAATMQGYFSVAQLYIYPYLGRLRVSEVNRETYYNLLIKTLPQAEVPHSAILATRKVLSAMCEMAWNEGYRSNNPVRSIRLPSAPTKPVLVASHDQWRLLEEALTYPPARLHARLNVTTWARRCELISLRPCDFDFGKQLLTITRSSVRVGARFHPTGRAGWITNPHPKNGDWRRFTISKQMCTALQDHIDEYSIADDALLFPQWMFAYKGLITPDQAADPDLPPLITKTGKIHHHGTTGARYGMNCTCPKCRSFAAAYQRDWRRRQPTTSTRANPFRTDGTEFLTPAVWTRFWNHARAQASLPPTFTPYNARHTGISWAIAKGIDLQKVRQRAGHGSLEVTSRYAAILNEEDTTLADALEEIFDTFTP</sequence>
<dbReference type="InterPro" id="IPR010998">
    <property type="entry name" value="Integrase_recombinase_N"/>
</dbReference>
<dbReference type="AlphaFoldDB" id="A0A3N1CP03"/>
<evidence type="ECO:0000256" key="2">
    <source>
        <dbReference type="ARBA" id="ARBA00023125"/>
    </source>
</evidence>
<evidence type="ECO:0000259" key="5">
    <source>
        <dbReference type="PROSITE" id="PS51898"/>
    </source>
</evidence>
<comment type="similarity">
    <text evidence="1">Belongs to the 'phage' integrase family.</text>
</comment>
<evidence type="ECO:0000313" key="6">
    <source>
        <dbReference type="EMBL" id="ROO82925.1"/>
    </source>
</evidence>
<dbReference type="InterPro" id="IPR013762">
    <property type="entry name" value="Integrase-like_cat_sf"/>
</dbReference>
<dbReference type="Gene3D" id="1.10.150.130">
    <property type="match status" value="1"/>
</dbReference>
<comment type="caution">
    <text evidence="6">The sequence shown here is derived from an EMBL/GenBank/DDBJ whole genome shotgun (WGS) entry which is preliminary data.</text>
</comment>
<dbReference type="Proteomes" id="UP000272400">
    <property type="component" value="Unassembled WGS sequence"/>
</dbReference>
<keyword evidence="2" id="KW-0238">DNA-binding</keyword>
<proteinExistence type="inferred from homology"/>
<dbReference type="InterPro" id="IPR050090">
    <property type="entry name" value="Tyrosine_recombinase_XerCD"/>
</dbReference>
<evidence type="ECO:0000256" key="3">
    <source>
        <dbReference type="ARBA" id="ARBA00023172"/>
    </source>
</evidence>
<dbReference type="RefSeq" id="WP_123661883.1">
    <property type="nucleotide sequence ID" value="NZ_RJKE01000001.1"/>
</dbReference>
<dbReference type="PANTHER" id="PTHR30349:SF64">
    <property type="entry name" value="PROPHAGE INTEGRASE INTD-RELATED"/>
    <property type="match status" value="1"/>
</dbReference>
<accession>A0A3N1CP03</accession>
<dbReference type="GO" id="GO:0015074">
    <property type="term" value="P:DNA integration"/>
    <property type="evidence" value="ECO:0007669"/>
    <property type="project" value="InterPro"/>
</dbReference>
<gene>
    <name evidence="6" type="ORF">EDD29_0410</name>
</gene>
<evidence type="ECO:0000313" key="7">
    <source>
        <dbReference type="Proteomes" id="UP000272400"/>
    </source>
</evidence>
<dbReference type="Gene3D" id="1.10.443.10">
    <property type="entry name" value="Intergrase catalytic core"/>
    <property type="match status" value="1"/>
</dbReference>
<organism evidence="6 7">
    <name type="scientific">Actinocorallia herbida</name>
    <dbReference type="NCBI Taxonomy" id="58109"/>
    <lineage>
        <taxon>Bacteria</taxon>
        <taxon>Bacillati</taxon>
        <taxon>Actinomycetota</taxon>
        <taxon>Actinomycetes</taxon>
        <taxon>Streptosporangiales</taxon>
        <taxon>Thermomonosporaceae</taxon>
        <taxon>Actinocorallia</taxon>
    </lineage>
</organism>
<dbReference type="OrthoDB" id="1822491at2"/>
<name>A0A3N1CP03_9ACTN</name>
<evidence type="ECO:0000256" key="4">
    <source>
        <dbReference type="SAM" id="MobiDB-lite"/>
    </source>
</evidence>
<reference evidence="6 7" key="1">
    <citation type="submission" date="2018-11" db="EMBL/GenBank/DDBJ databases">
        <title>Sequencing the genomes of 1000 actinobacteria strains.</title>
        <authorList>
            <person name="Klenk H.-P."/>
        </authorList>
    </citation>
    <scope>NUCLEOTIDE SEQUENCE [LARGE SCALE GENOMIC DNA]</scope>
    <source>
        <strain evidence="6 7">DSM 44254</strain>
    </source>
</reference>
<evidence type="ECO:0000256" key="1">
    <source>
        <dbReference type="ARBA" id="ARBA00008857"/>
    </source>
</evidence>
<dbReference type="PROSITE" id="PS51898">
    <property type="entry name" value="TYR_RECOMBINASE"/>
    <property type="match status" value="1"/>
</dbReference>
<feature type="domain" description="Tyr recombinase" evidence="5">
    <location>
        <begin position="161"/>
        <end position="439"/>
    </location>
</feature>
<dbReference type="PANTHER" id="PTHR30349">
    <property type="entry name" value="PHAGE INTEGRASE-RELATED"/>
    <property type="match status" value="1"/>
</dbReference>
<dbReference type="InterPro" id="IPR002104">
    <property type="entry name" value="Integrase_catalytic"/>
</dbReference>
<dbReference type="EMBL" id="RJKE01000001">
    <property type="protein sequence ID" value="ROO82925.1"/>
    <property type="molecule type" value="Genomic_DNA"/>
</dbReference>
<dbReference type="InterPro" id="IPR011010">
    <property type="entry name" value="DNA_brk_join_enz"/>
</dbReference>
<keyword evidence="3" id="KW-0233">DNA recombination</keyword>
<dbReference type="GO" id="GO:0006310">
    <property type="term" value="P:DNA recombination"/>
    <property type="evidence" value="ECO:0007669"/>
    <property type="project" value="UniProtKB-KW"/>
</dbReference>
<keyword evidence="7" id="KW-1185">Reference proteome</keyword>
<feature type="region of interest" description="Disordered" evidence="4">
    <location>
        <begin position="1"/>
        <end position="21"/>
    </location>
</feature>
<dbReference type="SUPFAM" id="SSF56349">
    <property type="entry name" value="DNA breaking-rejoining enzymes"/>
    <property type="match status" value="2"/>
</dbReference>
<protein>
    <submittedName>
        <fullName evidence="6">Phage integrase family protein</fullName>
    </submittedName>
</protein>